<comment type="caution">
    <text evidence="5">The sequence shown here is derived from an EMBL/GenBank/DDBJ whole genome shotgun (WGS) entry which is preliminary data.</text>
</comment>
<keyword evidence="6" id="KW-1185">Reference proteome</keyword>
<evidence type="ECO:0000256" key="1">
    <source>
        <dbReference type="ARBA" id="ARBA00022553"/>
    </source>
</evidence>
<feature type="domain" description="Ubinuclein middle" evidence="4">
    <location>
        <begin position="338"/>
        <end position="561"/>
    </location>
</feature>
<feature type="compositionally biased region" description="Low complexity" evidence="2">
    <location>
        <begin position="67"/>
        <end position="78"/>
    </location>
</feature>
<feature type="compositionally biased region" description="Basic and acidic residues" evidence="2">
    <location>
        <begin position="300"/>
        <end position="309"/>
    </location>
</feature>
<gene>
    <name evidence="5" type="ORF">Clacol_003351</name>
</gene>
<feature type="region of interest" description="Disordered" evidence="2">
    <location>
        <begin position="24"/>
        <end position="78"/>
    </location>
</feature>
<keyword evidence="1" id="KW-0597">Phosphoprotein</keyword>
<feature type="region of interest" description="Disordered" evidence="2">
    <location>
        <begin position="231"/>
        <end position="334"/>
    </location>
</feature>
<dbReference type="InterPro" id="IPR026947">
    <property type="entry name" value="UBN_middle_dom"/>
</dbReference>
<evidence type="ECO:0000256" key="2">
    <source>
        <dbReference type="SAM" id="MobiDB-lite"/>
    </source>
</evidence>
<name>A0AAV5A8R2_9AGAM</name>
<sequence length="584" mass="65673">MPENLKHFMCRNVNVHHVGRIPLRQHLPSSTPSNPSPTSSKTRSPSPSTNTEEFSQQSDKFHRGQLASASPSANSPTTSAVVVPLPFVIQQQSKPKSVKHRKSRSHSPLPVVHHTQTIRLDIKLGSQDNYEVDVTALALRDIGQRAPTLTVPLDEPAGSSDSEKDSDDHAPSKTPDKEKKGKRRPRGAEYDLTDPFIDNSDLGIDDRTHFPQTKQKGFYISCGEVELLVPEKSPRKPRSAAKPFIQPLSQTVSQSCTPTTEVSECTADFPILLDDSDEEEGSKRSLKRDRPSSPSITVADAHDSETDQKRSKKARRSASTDASNSSSPSPQNATSYRFSDSLEASFDELKIEAAKEKWEVKGRFPLSLNLKLRILATDAIWNGEYNEHFFARMPLIFPYNEYTMTKLIKRFVYDDHYGLLKYRRDELLDKLKVLADKGFEQAETEWEKNVRNWKKRVAKDSTVSKNNAYDQPDDTTDDHDDQEKEGPGGSGGWSGKETKEKEPQKKYRLTEEMKTIFWKLYCQAEYEEGVISGGNGLNDIEFGMIVAAFPKGWMTSGNISRDSTLPQPASLVVNWLLFRTELLV</sequence>
<feature type="compositionally biased region" description="Basic residues" evidence="2">
    <location>
        <begin position="96"/>
        <end position="105"/>
    </location>
</feature>
<organism evidence="5 6">
    <name type="scientific">Clathrus columnatus</name>
    <dbReference type="NCBI Taxonomy" id="1419009"/>
    <lineage>
        <taxon>Eukaryota</taxon>
        <taxon>Fungi</taxon>
        <taxon>Dikarya</taxon>
        <taxon>Basidiomycota</taxon>
        <taxon>Agaricomycotina</taxon>
        <taxon>Agaricomycetes</taxon>
        <taxon>Phallomycetidae</taxon>
        <taxon>Phallales</taxon>
        <taxon>Clathraceae</taxon>
        <taxon>Clathrus</taxon>
    </lineage>
</organism>
<reference evidence="5" key="1">
    <citation type="submission" date="2021-10" db="EMBL/GenBank/DDBJ databases">
        <title>De novo Genome Assembly of Clathrus columnatus (Basidiomycota, Fungi) Using Illumina and Nanopore Sequence Data.</title>
        <authorList>
            <person name="Ogiso-Tanaka E."/>
            <person name="Itagaki H."/>
            <person name="Hosoya T."/>
            <person name="Hosaka K."/>
        </authorList>
    </citation>
    <scope>NUCLEOTIDE SEQUENCE</scope>
    <source>
        <strain evidence="5">MO-923</strain>
    </source>
</reference>
<protein>
    <recommendedName>
        <fullName evidence="7">Ubinuclein middle domain-containing protein</fullName>
    </recommendedName>
</protein>
<dbReference type="AlphaFoldDB" id="A0AAV5A8R2"/>
<dbReference type="EMBL" id="BPWL01000004">
    <property type="protein sequence ID" value="GJJ09129.1"/>
    <property type="molecule type" value="Genomic_DNA"/>
</dbReference>
<feature type="region of interest" description="Disordered" evidence="2">
    <location>
        <begin position="462"/>
        <end position="505"/>
    </location>
</feature>
<feature type="region of interest" description="Disordered" evidence="2">
    <location>
        <begin position="92"/>
        <end position="112"/>
    </location>
</feature>
<dbReference type="Proteomes" id="UP001050691">
    <property type="component" value="Unassembled WGS sequence"/>
</dbReference>
<feature type="compositionally biased region" description="Acidic residues" evidence="2">
    <location>
        <begin position="471"/>
        <end position="480"/>
    </location>
</feature>
<feature type="compositionally biased region" description="Low complexity" evidence="2">
    <location>
        <begin position="28"/>
        <end position="51"/>
    </location>
</feature>
<feature type="compositionally biased region" description="Basic and acidic residues" evidence="2">
    <location>
        <begin position="161"/>
        <end position="179"/>
    </location>
</feature>
<dbReference type="Pfam" id="PF14075">
    <property type="entry name" value="UBN_AB"/>
    <property type="match status" value="1"/>
</dbReference>
<feature type="compositionally biased region" description="Low complexity" evidence="2">
    <location>
        <begin position="317"/>
        <end position="334"/>
    </location>
</feature>
<feature type="region of interest" description="Disordered" evidence="2">
    <location>
        <begin position="148"/>
        <end position="198"/>
    </location>
</feature>
<feature type="domain" description="Hpc2-related" evidence="3">
    <location>
        <begin position="176"/>
        <end position="226"/>
    </location>
</feature>
<evidence type="ECO:0000259" key="3">
    <source>
        <dbReference type="Pfam" id="PF08729"/>
    </source>
</evidence>
<proteinExistence type="predicted"/>
<evidence type="ECO:0000313" key="6">
    <source>
        <dbReference type="Proteomes" id="UP001050691"/>
    </source>
</evidence>
<evidence type="ECO:0000313" key="5">
    <source>
        <dbReference type="EMBL" id="GJJ09129.1"/>
    </source>
</evidence>
<dbReference type="InterPro" id="IPR014840">
    <property type="entry name" value="HRD"/>
</dbReference>
<evidence type="ECO:0008006" key="7">
    <source>
        <dbReference type="Google" id="ProtNLM"/>
    </source>
</evidence>
<accession>A0AAV5A8R2</accession>
<feature type="compositionally biased region" description="Polar residues" evidence="2">
    <location>
        <begin position="247"/>
        <end position="263"/>
    </location>
</feature>
<dbReference type="Pfam" id="PF08729">
    <property type="entry name" value="HUN"/>
    <property type="match status" value="1"/>
</dbReference>
<feature type="compositionally biased region" description="Basic and acidic residues" evidence="2">
    <location>
        <begin position="496"/>
        <end position="505"/>
    </location>
</feature>
<evidence type="ECO:0000259" key="4">
    <source>
        <dbReference type="Pfam" id="PF14075"/>
    </source>
</evidence>